<accession>A0ABW0IAP5</accession>
<dbReference type="Gene3D" id="3.40.250.10">
    <property type="entry name" value="Rhodanese-like domain"/>
    <property type="match status" value="2"/>
</dbReference>
<dbReference type="EMBL" id="JBHSMA010000003">
    <property type="protein sequence ID" value="MFC5409969.1"/>
    <property type="molecule type" value="Genomic_DNA"/>
</dbReference>
<dbReference type="Pfam" id="PF00581">
    <property type="entry name" value="Rhodanese"/>
    <property type="match status" value="2"/>
</dbReference>
<name>A0ABW0IAP5_9BACT</name>
<dbReference type="InterPro" id="IPR036866">
    <property type="entry name" value="RibonucZ/Hydroxyglut_hydro"/>
</dbReference>
<dbReference type="SMART" id="SM00849">
    <property type="entry name" value="Lactamase_B"/>
    <property type="match status" value="1"/>
</dbReference>
<dbReference type="RefSeq" id="WP_379844785.1">
    <property type="nucleotide sequence ID" value="NZ_JBHSMA010000003.1"/>
</dbReference>
<dbReference type="SMART" id="SM00450">
    <property type="entry name" value="RHOD"/>
    <property type="match status" value="2"/>
</dbReference>
<dbReference type="InterPro" id="IPR001763">
    <property type="entry name" value="Rhodanese-like_dom"/>
</dbReference>
<sequence length="464" mass="50017">MIIEQLYTGCLAQGAYYIESEGEAAVIDPLRETAPYLKKAERNGARIKYVFETHFHADFVSGHLDLAKKTGATIVYGPTAQTTFEAQVATDGETFPIGKLTIKVLHTPGHTPESTTYLLIDETGKNHAIFTGDTLFIGDVGRPDLAIKGDLTERDLAGMLYDSLHSKIMPLEDEVIVYPAHGAGSACGKNMSKETTDTLGNQKRFNYALRAQSKEEFIKAVLEGLTQAPAYFAENARLNKEGYDAIDEVMERGHQALSPEAFEAAVNETGALVLDVRDAADFAKGFVPNSINIGLHGQFAPWVGALIPDLKQPIALVTPAGLEEEAVLRLARVGYDHSIGYLAGGFAAWQQAGKEVDAVESISAETFAQNYGKGTVVDVRRPDEFAAEHVREAENLPLDNLNEHMAAVPKTGPVYIHCAGGYRSMVAASILKARGFDNLVNVEGGMGAIKKAGRVPVVSEIGSH</sequence>
<dbReference type="InterPro" id="IPR051682">
    <property type="entry name" value="Mito_Persulfide_Diox"/>
</dbReference>
<dbReference type="Proteomes" id="UP001596106">
    <property type="component" value="Unassembled WGS sequence"/>
</dbReference>
<dbReference type="Pfam" id="PF00753">
    <property type="entry name" value="Lactamase_B"/>
    <property type="match status" value="1"/>
</dbReference>
<dbReference type="CDD" id="cd00158">
    <property type="entry name" value="RHOD"/>
    <property type="match status" value="2"/>
</dbReference>
<comment type="caution">
    <text evidence="3">The sequence shown here is derived from an EMBL/GenBank/DDBJ whole genome shotgun (WGS) entry which is preliminary data.</text>
</comment>
<keyword evidence="1" id="KW-0479">Metal-binding</keyword>
<evidence type="ECO:0000256" key="1">
    <source>
        <dbReference type="ARBA" id="ARBA00022723"/>
    </source>
</evidence>
<dbReference type="InterPro" id="IPR001279">
    <property type="entry name" value="Metallo-B-lactamas"/>
</dbReference>
<dbReference type="CDD" id="cd07724">
    <property type="entry name" value="POD-like_MBL-fold"/>
    <property type="match status" value="1"/>
</dbReference>
<protein>
    <submittedName>
        <fullName evidence="3">Rhodanese-like domain-containing protein</fullName>
    </submittedName>
</protein>
<keyword evidence="4" id="KW-1185">Reference proteome</keyword>
<feature type="domain" description="Rhodanese" evidence="2">
    <location>
        <begin position="267"/>
        <end position="358"/>
    </location>
</feature>
<dbReference type="InterPro" id="IPR036873">
    <property type="entry name" value="Rhodanese-like_dom_sf"/>
</dbReference>
<dbReference type="Gene3D" id="3.60.15.10">
    <property type="entry name" value="Ribonuclease Z/Hydroxyacylglutathione hydrolase-like"/>
    <property type="match status" value="1"/>
</dbReference>
<dbReference type="InterPro" id="IPR044528">
    <property type="entry name" value="POD-like_MBL-fold"/>
</dbReference>
<gene>
    <name evidence="3" type="ORF">ACFPMF_11665</name>
</gene>
<dbReference type="PANTHER" id="PTHR43084:SF1">
    <property type="entry name" value="PERSULFIDE DIOXYGENASE ETHE1, MITOCHONDRIAL"/>
    <property type="match status" value="1"/>
</dbReference>
<reference evidence="4" key="1">
    <citation type="journal article" date="2019" name="Int. J. Syst. Evol. Microbiol.">
        <title>The Global Catalogue of Microorganisms (GCM) 10K type strain sequencing project: providing services to taxonomists for standard genome sequencing and annotation.</title>
        <authorList>
            <consortium name="The Broad Institute Genomics Platform"/>
            <consortium name="The Broad Institute Genome Sequencing Center for Infectious Disease"/>
            <person name="Wu L."/>
            <person name="Ma J."/>
        </authorList>
    </citation>
    <scope>NUCLEOTIDE SEQUENCE [LARGE SCALE GENOMIC DNA]</scope>
    <source>
        <strain evidence="4">CCUG 55250</strain>
    </source>
</reference>
<dbReference type="SUPFAM" id="SSF56281">
    <property type="entry name" value="Metallo-hydrolase/oxidoreductase"/>
    <property type="match status" value="1"/>
</dbReference>
<organism evidence="3 4">
    <name type="scientific">Larkinella bovis</name>
    <dbReference type="NCBI Taxonomy" id="683041"/>
    <lineage>
        <taxon>Bacteria</taxon>
        <taxon>Pseudomonadati</taxon>
        <taxon>Bacteroidota</taxon>
        <taxon>Cytophagia</taxon>
        <taxon>Cytophagales</taxon>
        <taxon>Spirosomataceae</taxon>
        <taxon>Larkinella</taxon>
    </lineage>
</organism>
<dbReference type="SUPFAM" id="SSF52821">
    <property type="entry name" value="Rhodanese/Cell cycle control phosphatase"/>
    <property type="match status" value="2"/>
</dbReference>
<evidence type="ECO:0000313" key="4">
    <source>
        <dbReference type="Proteomes" id="UP001596106"/>
    </source>
</evidence>
<evidence type="ECO:0000313" key="3">
    <source>
        <dbReference type="EMBL" id="MFC5409969.1"/>
    </source>
</evidence>
<evidence type="ECO:0000259" key="2">
    <source>
        <dbReference type="PROSITE" id="PS50206"/>
    </source>
</evidence>
<feature type="domain" description="Rhodanese" evidence="2">
    <location>
        <begin position="370"/>
        <end position="458"/>
    </location>
</feature>
<dbReference type="PROSITE" id="PS50206">
    <property type="entry name" value="RHODANESE_3"/>
    <property type="match status" value="2"/>
</dbReference>
<dbReference type="PANTHER" id="PTHR43084">
    <property type="entry name" value="PERSULFIDE DIOXYGENASE ETHE1"/>
    <property type="match status" value="1"/>
</dbReference>
<proteinExistence type="predicted"/>